<organism evidence="1 2">
    <name type="scientific">Microterricola gilva</name>
    <dbReference type="NCBI Taxonomy" id="393267"/>
    <lineage>
        <taxon>Bacteria</taxon>
        <taxon>Bacillati</taxon>
        <taxon>Actinomycetota</taxon>
        <taxon>Actinomycetes</taxon>
        <taxon>Micrococcales</taxon>
        <taxon>Microbacteriaceae</taxon>
        <taxon>Microterricola</taxon>
    </lineage>
</organism>
<dbReference type="Proteomes" id="UP000291483">
    <property type="component" value="Unassembled WGS sequence"/>
</dbReference>
<proteinExistence type="predicted"/>
<evidence type="ECO:0008006" key="3">
    <source>
        <dbReference type="Google" id="ProtNLM"/>
    </source>
</evidence>
<dbReference type="EMBL" id="SHLC01000001">
    <property type="protein sequence ID" value="RZU64605.1"/>
    <property type="molecule type" value="Genomic_DNA"/>
</dbReference>
<evidence type="ECO:0000313" key="1">
    <source>
        <dbReference type="EMBL" id="RZU64605.1"/>
    </source>
</evidence>
<reference evidence="1 2" key="1">
    <citation type="submission" date="2019-02" db="EMBL/GenBank/DDBJ databases">
        <title>Sequencing the genomes of 1000 actinobacteria strains.</title>
        <authorList>
            <person name="Klenk H.-P."/>
        </authorList>
    </citation>
    <scope>NUCLEOTIDE SEQUENCE [LARGE SCALE GENOMIC DNA]</scope>
    <source>
        <strain evidence="1 2">DSM 18319</strain>
    </source>
</reference>
<evidence type="ECO:0000313" key="2">
    <source>
        <dbReference type="Proteomes" id="UP000291483"/>
    </source>
</evidence>
<protein>
    <recommendedName>
        <fullName evidence="3">DUF3168 domain-containing protein</fullName>
    </recommendedName>
</protein>
<accession>A0A4Q8AL42</accession>
<dbReference type="AlphaFoldDB" id="A0A4Q8AL42"/>
<comment type="caution">
    <text evidence="1">The sequence shown here is derived from an EMBL/GenBank/DDBJ whole genome shotgun (WGS) entry which is preliminary data.</text>
</comment>
<name>A0A4Q8AL42_9MICO</name>
<gene>
    <name evidence="1" type="ORF">EV379_0908</name>
</gene>
<sequence>MADETTTRAQLAAALRAALPGSYTVYGYPLNLGPLSAAVTAAIVVERRKVEPAPNQGSARETFWIWVITDQLDEEKAEDTLDTALTTVLDALLPLTWCTAPDATRDRYDEQKHAYRIEITVNTNKE</sequence>
<dbReference type="RefSeq" id="WP_130505077.1">
    <property type="nucleotide sequence ID" value="NZ_SHLC01000001.1"/>
</dbReference>
<keyword evidence="2" id="KW-1185">Reference proteome</keyword>